<evidence type="ECO:0000313" key="3">
    <source>
        <dbReference type="EMBL" id="KAF5180406.1"/>
    </source>
</evidence>
<dbReference type="AlphaFoldDB" id="A0A7J6V5Y4"/>
<evidence type="ECO:0000313" key="4">
    <source>
        <dbReference type="Proteomes" id="UP000554482"/>
    </source>
</evidence>
<evidence type="ECO:0000259" key="2">
    <source>
        <dbReference type="Pfam" id="PF03107"/>
    </source>
</evidence>
<dbReference type="EMBL" id="JABWDY010037463">
    <property type="protein sequence ID" value="KAF5180406.1"/>
    <property type="molecule type" value="Genomic_DNA"/>
</dbReference>
<keyword evidence="4" id="KW-1185">Reference proteome</keyword>
<name>A0A7J6V5Y4_THATH</name>
<gene>
    <name evidence="3" type="ORF">FRX31_030007</name>
</gene>
<dbReference type="Pfam" id="PF03107">
    <property type="entry name" value="C1_2"/>
    <property type="match status" value="2"/>
</dbReference>
<organism evidence="3 4">
    <name type="scientific">Thalictrum thalictroides</name>
    <name type="common">Rue-anemone</name>
    <name type="synonym">Anemone thalictroides</name>
    <dbReference type="NCBI Taxonomy" id="46969"/>
    <lineage>
        <taxon>Eukaryota</taxon>
        <taxon>Viridiplantae</taxon>
        <taxon>Streptophyta</taxon>
        <taxon>Embryophyta</taxon>
        <taxon>Tracheophyta</taxon>
        <taxon>Spermatophyta</taxon>
        <taxon>Magnoliopsida</taxon>
        <taxon>Ranunculales</taxon>
        <taxon>Ranunculaceae</taxon>
        <taxon>Thalictroideae</taxon>
        <taxon>Thalictrum</taxon>
    </lineage>
</organism>
<protein>
    <submittedName>
        <fullName evidence="3">Cysteine/Histidine-rich C1 domain family protein</fullName>
    </submittedName>
</protein>
<dbReference type="PANTHER" id="PTHR47841:SF7">
    <property type="entry name" value="CYSTEINE_HISTIDINE-RICH C1 DOMAIN PROTEIN"/>
    <property type="match status" value="1"/>
</dbReference>
<dbReference type="SUPFAM" id="SSF57889">
    <property type="entry name" value="Cysteine-rich domain"/>
    <property type="match status" value="2"/>
</dbReference>
<reference evidence="3 4" key="1">
    <citation type="submission" date="2020-06" db="EMBL/GenBank/DDBJ databases">
        <title>Transcriptomic and genomic resources for Thalictrum thalictroides and T. hernandezii: Facilitating candidate gene discovery in an emerging model plant lineage.</title>
        <authorList>
            <person name="Arias T."/>
            <person name="Riano-Pachon D.M."/>
            <person name="Di Stilio V.S."/>
        </authorList>
    </citation>
    <scope>NUCLEOTIDE SEQUENCE [LARGE SCALE GENOMIC DNA]</scope>
    <source>
        <strain evidence="4">cv. WT478/WT964</strain>
        <tissue evidence="3">Leaves</tissue>
    </source>
</reference>
<dbReference type="PANTHER" id="PTHR47841">
    <property type="entry name" value="DIACYLGLYCEROL KINASE THETA-LIKE-RELATED"/>
    <property type="match status" value="1"/>
</dbReference>
<keyword evidence="1" id="KW-0677">Repeat</keyword>
<dbReference type="OrthoDB" id="945197at2759"/>
<feature type="domain" description="DC1" evidence="2">
    <location>
        <begin position="60"/>
        <end position="103"/>
    </location>
</feature>
<comment type="caution">
    <text evidence="3">The sequence shown here is derived from an EMBL/GenBank/DDBJ whole genome shotgun (WGS) entry which is preliminary data.</text>
</comment>
<feature type="domain" description="DC1" evidence="2">
    <location>
        <begin position="6"/>
        <end position="49"/>
    </location>
</feature>
<sequence length="204" mass="23401">MGLSHFSHTHPLLHVSRSGEFICNGCRSYGCGSRYECRKCDFDLHEYCATSCPEFLSSYMHPEHRLVFQAKPPYPMNCNVCEDVIEGFLYMCQGCGFHVHPFCSKVPQYHDHPIDSKHYLMFQQGPPSVRCYTCSKKCERMAYRCRSCNIDICVACLDPQENQQESDPQGNQQESGKKGRKRKIIFKFAMNLVASSVGIPPIFF</sequence>
<evidence type="ECO:0000256" key="1">
    <source>
        <dbReference type="ARBA" id="ARBA00022737"/>
    </source>
</evidence>
<accession>A0A7J6V5Y4</accession>
<proteinExistence type="predicted"/>
<dbReference type="InterPro" id="IPR004146">
    <property type="entry name" value="DC1"/>
</dbReference>
<dbReference type="InterPro" id="IPR046349">
    <property type="entry name" value="C1-like_sf"/>
</dbReference>
<dbReference type="Proteomes" id="UP000554482">
    <property type="component" value="Unassembled WGS sequence"/>
</dbReference>